<dbReference type="Proteomes" id="UP001162162">
    <property type="component" value="Unassembled WGS sequence"/>
</dbReference>
<dbReference type="EMBL" id="JAPWTK010000174">
    <property type="protein sequence ID" value="KAJ8946866.1"/>
    <property type="molecule type" value="Genomic_DNA"/>
</dbReference>
<comment type="caution">
    <text evidence="1">The sequence shown here is derived from an EMBL/GenBank/DDBJ whole genome shotgun (WGS) entry which is preliminary data.</text>
</comment>
<proteinExistence type="predicted"/>
<protein>
    <submittedName>
        <fullName evidence="1">Uncharacterized protein</fullName>
    </submittedName>
</protein>
<keyword evidence="2" id="KW-1185">Reference proteome</keyword>
<name>A0AAV8Y7J1_9CUCU</name>
<organism evidence="1 2">
    <name type="scientific">Aromia moschata</name>
    <dbReference type="NCBI Taxonomy" id="1265417"/>
    <lineage>
        <taxon>Eukaryota</taxon>
        <taxon>Metazoa</taxon>
        <taxon>Ecdysozoa</taxon>
        <taxon>Arthropoda</taxon>
        <taxon>Hexapoda</taxon>
        <taxon>Insecta</taxon>
        <taxon>Pterygota</taxon>
        <taxon>Neoptera</taxon>
        <taxon>Endopterygota</taxon>
        <taxon>Coleoptera</taxon>
        <taxon>Polyphaga</taxon>
        <taxon>Cucujiformia</taxon>
        <taxon>Chrysomeloidea</taxon>
        <taxon>Cerambycidae</taxon>
        <taxon>Cerambycinae</taxon>
        <taxon>Callichromatini</taxon>
        <taxon>Aromia</taxon>
    </lineage>
</organism>
<accession>A0AAV8Y7J1</accession>
<dbReference type="AlphaFoldDB" id="A0AAV8Y7J1"/>
<evidence type="ECO:0000313" key="1">
    <source>
        <dbReference type="EMBL" id="KAJ8946866.1"/>
    </source>
</evidence>
<sequence length="66" mass="7748">MAAHIRNRGCVPFLGSEGVFEKPLTKLKVDDRREDWYAGLSPYQRLHMHHTLASARRYAYFKPFPN</sequence>
<gene>
    <name evidence="1" type="ORF">NQ318_006776</name>
</gene>
<evidence type="ECO:0000313" key="2">
    <source>
        <dbReference type="Proteomes" id="UP001162162"/>
    </source>
</evidence>
<reference evidence="1" key="1">
    <citation type="journal article" date="2023" name="Insect Mol. Biol.">
        <title>Genome sequencing provides insights into the evolution of gene families encoding plant cell wall-degrading enzymes in longhorned beetles.</title>
        <authorList>
            <person name="Shin N.R."/>
            <person name="Okamura Y."/>
            <person name="Kirsch R."/>
            <person name="Pauchet Y."/>
        </authorList>
    </citation>
    <scope>NUCLEOTIDE SEQUENCE</scope>
    <source>
        <strain evidence="1">AMC_N1</strain>
    </source>
</reference>